<accession>A7TJM6</accession>
<dbReference type="KEGG" id="vpo:Kpol_534p50"/>
<feature type="compositionally biased region" description="Acidic residues" evidence="1">
    <location>
        <begin position="388"/>
        <end position="412"/>
    </location>
</feature>
<dbReference type="GO" id="GO:0000082">
    <property type="term" value="P:G1/S transition of mitotic cell cycle"/>
    <property type="evidence" value="ECO:0007669"/>
    <property type="project" value="EnsemblFungi"/>
</dbReference>
<name>A7TJM6_VANPO</name>
<dbReference type="HOGENOM" id="CLU_582889_0_0_1"/>
<feature type="region of interest" description="Disordered" evidence="1">
    <location>
        <begin position="55"/>
        <end position="282"/>
    </location>
</feature>
<dbReference type="GO" id="GO:0000417">
    <property type="term" value="C:HIR complex"/>
    <property type="evidence" value="ECO:0007669"/>
    <property type="project" value="EnsemblFungi"/>
</dbReference>
<dbReference type="GO" id="GO:0006368">
    <property type="term" value="P:transcription elongation by RNA polymerase II"/>
    <property type="evidence" value="ECO:0007669"/>
    <property type="project" value="EnsemblFungi"/>
</dbReference>
<feature type="region of interest" description="Disordered" evidence="1">
    <location>
        <begin position="378"/>
        <end position="437"/>
    </location>
</feature>
<feature type="compositionally biased region" description="Polar residues" evidence="1">
    <location>
        <begin position="134"/>
        <end position="156"/>
    </location>
</feature>
<evidence type="ECO:0000256" key="1">
    <source>
        <dbReference type="SAM" id="MobiDB-lite"/>
    </source>
</evidence>
<evidence type="ECO:0000313" key="4">
    <source>
        <dbReference type="Proteomes" id="UP000000267"/>
    </source>
</evidence>
<feature type="compositionally biased region" description="Low complexity" evidence="1">
    <location>
        <begin position="163"/>
        <end position="182"/>
    </location>
</feature>
<dbReference type="GO" id="GO:0006357">
    <property type="term" value="P:regulation of transcription by RNA polymerase II"/>
    <property type="evidence" value="ECO:0007669"/>
    <property type="project" value="EnsemblFungi"/>
</dbReference>
<organism evidence="4">
    <name type="scientific">Vanderwaltozyma polyspora (strain ATCC 22028 / DSM 70294 / BCRC 21397 / CBS 2163 / NBRC 10782 / NRRL Y-8283 / UCD 57-17)</name>
    <name type="common">Kluyveromyces polysporus</name>
    <dbReference type="NCBI Taxonomy" id="436907"/>
    <lineage>
        <taxon>Eukaryota</taxon>
        <taxon>Fungi</taxon>
        <taxon>Dikarya</taxon>
        <taxon>Ascomycota</taxon>
        <taxon>Saccharomycotina</taxon>
        <taxon>Saccharomycetes</taxon>
        <taxon>Saccharomycetales</taxon>
        <taxon>Saccharomycetaceae</taxon>
        <taxon>Vanderwaltozyma</taxon>
    </lineage>
</organism>
<proteinExistence type="predicted"/>
<dbReference type="Proteomes" id="UP000000267">
    <property type="component" value="Unassembled WGS sequence"/>
</dbReference>
<dbReference type="Pfam" id="PF08729">
    <property type="entry name" value="HUN"/>
    <property type="match status" value="1"/>
</dbReference>
<dbReference type="STRING" id="436907.A7TJM6"/>
<feature type="compositionally biased region" description="Low complexity" evidence="1">
    <location>
        <begin position="55"/>
        <end position="73"/>
    </location>
</feature>
<dbReference type="GeneID" id="5545794"/>
<evidence type="ECO:0000313" key="3">
    <source>
        <dbReference type="EMBL" id="EDO17569.1"/>
    </source>
</evidence>
<dbReference type="RefSeq" id="XP_001645427.1">
    <property type="nucleotide sequence ID" value="XM_001645377.1"/>
</dbReference>
<dbReference type="InterPro" id="IPR014840">
    <property type="entry name" value="HRD"/>
</dbReference>
<sequence>MSHDDQKLNIAEELAKNRNNNNSSASNNSNNNNNNSASASTTGIMSQVRISSLLSDTDSPSINSNTSTNTNTPVPLMAIAPLPSPNTTTSTTKTSTTSETATTAATATTTSSTPNDTSSTLTKSLNSNIKKNEASTTIKRQNVKTPKVKNINTTNADNKKKNSSVSNNLSNSNTNSNTPNSNKKSKTDSPKVKSKGKINKPSISRDTSKLAKDASTLISSTSISTTGGTSASSTTAATSNNIPTTSNTSATNPATTTTTTTTTTTSNQNNSSGNSSSVKKLLPASQIKAPSLLEVFEMEKDRATSTEPADPVVIVDIPLYQTSNNDYLDENGQVNFSLSQIIRENFSSFKLNNKNNSGTPESESELLRAKRNLLGQLNETTGKVEGIDGNEEDLDSMVIDDDEDDDEDEDEDKLTNSPKKKSHPNKGKNLIGKYDTEDPFIDDSELAWEEQRAATKDGFFVFFGPLIEKGHYASLERTNGTMKRGGIKNK</sequence>
<feature type="compositionally biased region" description="Low complexity" evidence="1">
    <location>
        <begin position="87"/>
        <end position="128"/>
    </location>
</feature>
<protein>
    <recommendedName>
        <fullName evidence="2">Hpc2-related domain-containing protein</fullName>
    </recommendedName>
</protein>
<dbReference type="GO" id="GO:0031491">
    <property type="term" value="F:nucleosome binding"/>
    <property type="evidence" value="ECO:0007669"/>
    <property type="project" value="EnsemblFungi"/>
</dbReference>
<dbReference type="GO" id="GO:1905268">
    <property type="term" value="P:negative regulation of chromatin organization"/>
    <property type="evidence" value="ECO:0007669"/>
    <property type="project" value="EnsemblFungi"/>
</dbReference>
<keyword evidence="4" id="KW-1185">Reference proteome</keyword>
<reference evidence="3 4" key="1">
    <citation type="journal article" date="2007" name="Proc. Natl. Acad. Sci. U.S.A.">
        <title>Independent sorting-out of thousands of duplicated gene pairs in two yeast species descended from a whole-genome duplication.</title>
        <authorList>
            <person name="Scannell D.R."/>
            <person name="Frank A.C."/>
            <person name="Conant G.C."/>
            <person name="Byrne K.P."/>
            <person name="Woolfit M."/>
            <person name="Wolfe K.H."/>
        </authorList>
    </citation>
    <scope>NUCLEOTIDE SEQUENCE [LARGE SCALE GENOMIC DNA]</scope>
    <source>
        <strain evidence="4">ATCC 22028 / DSM 70294 / BCRC 21397 / CBS 2163 / NBRC 10782 / NRRL Y-8283 / UCD 57-17</strain>
    </source>
</reference>
<gene>
    <name evidence="3" type="ORF">Kpol_534p50</name>
</gene>
<dbReference type="EMBL" id="DS480402">
    <property type="protein sequence ID" value="EDO17569.1"/>
    <property type="molecule type" value="Genomic_DNA"/>
</dbReference>
<dbReference type="OMA" id="DGFFVFF"/>
<dbReference type="GO" id="GO:0006334">
    <property type="term" value="P:nucleosome assembly"/>
    <property type="evidence" value="ECO:0007669"/>
    <property type="project" value="EnsemblFungi"/>
</dbReference>
<dbReference type="AlphaFoldDB" id="A7TJM6"/>
<feature type="domain" description="Hpc2-related" evidence="2">
    <location>
        <begin position="429"/>
        <end position="461"/>
    </location>
</feature>
<evidence type="ECO:0000259" key="2">
    <source>
        <dbReference type="Pfam" id="PF08729"/>
    </source>
</evidence>
<feature type="compositionally biased region" description="Low complexity" evidence="1">
    <location>
        <begin position="214"/>
        <end position="277"/>
    </location>
</feature>
<dbReference type="eggNOG" id="ENOG502RG9A">
    <property type="taxonomic scope" value="Eukaryota"/>
</dbReference>
<feature type="compositionally biased region" description="Low complexity" evidence="1">
    <location>
        <begin position="19"/>
        <end position="40"/>
    </location>
</feature>
<dbReference type="OrthoDB" id="5576775at2759"/>
<dbReference type="GO" id="GO:0003677">
    <property type="term" value="F:DNA binding"/>
    <property type="evidence" value="ECO:0007669"/>
    <property type="project" value="EnsemblFungi"/>
</dbReference>
<feature type="region of interest" description="Disordered" evidence="1">
    <location>
        <begin position="1"/>
        <end position="40"/>
    </location>
</feature>
<dbReference type="InParanoid" id="A7TJM6"/>